<name>A0A6Q2Z9I0_ESOLU</name>
<dbReference type="InParanoid" id="A0A6Q2Z9I0"/>
<dbReference type="OMA" id="GHAVDSH"/>
<protein>
    <submittedName>
        <fullName evidence="1">Uncharacterized protein</fullName>
    </submittedName>
</protein>
<proteinExistence type="predicted"/>
<reference evidence="1" key="3">
    <citation type="submission" date="2025-08" db="UniProtKB">
        <authorList>
            <consortium name="Ensembl"/>
        </authorList>
    </citation>
    <scope>IDENTIFICATION</scope>
</reference>
<keyword evidence="2" id="KW-1185">Reference proteome</keyword>
<accession>A0A6Q2Z9I0</accession>
<reference evidence="1" key="2">
    <citation type="submission" date="2020-02" db="EMBL/GenBank/DDBJ databases">
        <title>Esox lucius (northern pike) genome, fEsoLuc1, primary haplotype.</title>
        <authorList>
            <person name="Myers G."/>
            <person name="Karagic N."/>
            <person name="Meyer A."/>
            <person name="Pippel M."/>
            <person name="Reichard M."/>
            <person name="Winkler S."/>
            <person name="Tracey A."/>
            <person name="Sims Y."/>
            <person name="Howe K."/>
            <person name="Rhie A."/>
            <person name="Formenti G."/>
            <person name="Durbin R."/>
            <person name="Fedrigo O."/>
            <person name="Jarvis E.D."/>
        </authorList>
    </citation>
    <scope>NUCLEOTIDE SEQUENCE [LARGE SCALE GENOMIC DNA]</scope>
</reference>
<evidence type="ECO:0000313" key="1">
    <source>
        <dbReference type="Ensembl" id="ENSELUP00000074386.2"/>
    </source>
</evidence>
<dbReference type="Ensembl" id="ENSELUT00000071820.2">
    <property type="protein sequence ID" value="ENSELUP00000074386.2"/>
    <property type="gene ID" value="ENSELUG00000026793.2"/>
</dbReference>
<sequence>THHHGHILIICQGSSTGALTGIKCGLQGLDVCCHTRDSVDSHLLHASALNLLHTLLYDEGNLGPLPSVKGTRTAHLMQETRDIY</sequence>
<evidence type="ECO:0000313" key="2">
    <source>
        <dbReference type="Proteomes" id="UP000265140"/>
    </source>
</evidence>
<dbReference type="Bgee" id="ENSELUG00000026793">
    <property type="expression patterns" value="Expressed in spleen and 1 other cell type or tissue"/>
</dbReference>
<reference evidence="1" key="4">
    <citation type="submission" date="2025-09" db="UniProtKB">
        <authorList>
            <consortium name="Ensembl"/>
        </authorList>
    </citation>
    <scope>IDENTIFICATION</scope>
</reference>
<dbReference type="AlphaFoldDB" id="A0A6Q2Z9I0"/>
<dbReference type="GeneTree" id="ENSGT00940000179994"/>
<reference evidence="2" key="1">
    <citation type="journal article" date="2014" name="PLoS ONE">
        <title>The genome and linkage map of the northern pike (Esox lucius): conserved synteny revealed between the salmonid sister group and the Neoteleostei.</title>
        <authorList>
            <person name="Rondeau E.B."/>
            <person name="Minkley D.R."/>
            <person name="Leong J.S."/>
            <person name="Messmer A.M."/>
            <person name="Jantzen J.R."/>
            <person name="von Schalburg K.R."/>
            <person name="Lemon C."/>
            <person name="Bird N.H."/>
            <person name="Koop B.F."/>
        </authorList>
    </citation>
    <scope>NUCLEOTIDE SEQUENCE</scope>
</reference>
<dbReference type="Proteomes" id="UP000265140">
    <property type="component" value="Chromosome 13"/>
</dbReference>
<organism evidence="1 2">
    <name type="scientific">Esox lucius</name>
    <name type="common">Northern pike</name>
    <dbReference type="NCBI Taxonomy" id="8010"/>
    <lineage>
        <taxon>Eukaryota</taxon>
        <taxon>Metazoa</taxon>
        <taxon>Chordata</taxon>
        <taxon>Craniata</taxon>
        <taxon>Vertebrata</taxon>
        <taxon>Euteleostomi</taxon>
        <taxon>Actinopterygii</taxon>
        <taxon>Neopterygii</taxon>
        <taxon>Teleostei</taxon>
        <taxon>Protacanthopterygii</taxon>
        <taxon>Esociformes</taxon>
        <taxon>Esocidae</taxon>
        <taxon>Esox</taxon>
    </lineage>
</organism>